<protein>
    <submittedName>
        <fullName evidence="1">BnaC06g24880D protein</fullName>
    </submittedName>
</protein>
<dbReference type="PaxDb" id="3708-A0A078GDY3"/>
<accession>A0A078GDY3</accession>
<proteinExistence type="predicted"/>
<dbReference type="STRING" id="3708.A0A078GDY3"/>
<dbReference type="AlphaFoldDB" id="A0A078GDY3"/>
<dbReference type="Proteomes" id="UP000028999">
    <property type="component" value="Unassembled WGS sequence"/>
</dbReference>
<dbReference type="PANTHER" id="PTHR31354:SF7">
    <property type="entry name" value="OS09G0392000 PROTEIN"/>
    <property type="match status" value="1"/>
</dbReference>
<organism evidence="1 2">
    <name type="scientific">Brassica napus</name>
    <name type="common">Rape</name>
    <dbReference type="NCBI Taxonomy" id="3708"/>
    <lineage>
        <taxon>Eukaryota</taxon>
        <taxon>Viridiplantae</taxon>
        <taxon>Streptophyta</taxon>
        <taxon>Embryophyta</taxon>
        <taxon>Tracheophyta</taxon>
        <taxon>Spermatophyta</taxon>
        <taxon>Magnoliopsida</taxon>
        <taxon>eudicotyledons</taxon>
        <taxon>Gunneridae</taxon>
        <taxon>Pentapetalae</taxon>
        <taxon>rosids</taxon>
        <taxon>malvids</taxon>
        <taxon>Brassicales</taxon>
        <taxon>Brassicaceae</taxon>
        <taxon>Brassiceae</taxon>
        <taxon>Brassica</taxon>
    </lineage>
</organism>
<reference evidence="1 2" key="1">
    <citation type="journal article" date="2014" name="Science">
        <title>Plant genetics. Early allopolyploid evolution in the post-Neolithic Brassica napus oilseed genome.</title>
        <authorList>
            <person name="Chalhoub B."/>
            <person name="Denoeud F."/>
            <person name="Liu S."/>
            <person name="Parkin I.A."/>
            <person name="Tang H."/>
            <person name="Wang X."/>
            <person name="Chiquet J."/>
            <person name="Belcram H."/>
            <person name="Tong C."/>
            <person name="Samans B."/>
            <person name="Correa M."/>
            <person name="Da Silva C."/>
            <person name="Just J."/>
            <person name="Falentin C."/>
            <person name="Koh C.S."/>
            <person name="Le Clainche I."/>
            <person name="Bernard M."/>
            <person name="Bento P."/>
            <person name="Noel B."/>
            <person name="Labadie K."/>
            <person name="Alberti A."/>
            <person name="Charles M."/>
            <person name="Arnaud D."/>
            <person name="Guo H."/>
            <person name="Daviaud C."/>
            <person name="Alamery S."/>
            <person name="Jabbari K."/>
            <person name="Zhao M."/>
            <person name="Edger P.P."/>
            <person name="Chelaifa H."/>
            <person name="Tack D."/>
            <person name="Lassalle G."/>
            <person name="Mestiri I."/>
            <person name="Schnel N."/>
            <person name="Le Paslier M.C."/>
            <person name="Fan G."/>
            <person name="Renault V."/>
            <person name="Bayer P.E."/>
            <person name="Golicz A.A."/>
            <person name="Manoli S."/>
            <person name="Lee T.H."/>
            <person name="Thi V.H."/>
            <person name="Chalabi S."/>
            <person name="Hu Q."/>
            <person name="Fan C."/>
            <person name="Tollenaere R."/>
            <person name="Lu Y."/>
            <person name="Battail C."/>
            <person name="Shen J."/>
            <person name="Sidebottom C.H."/>
            <person name="Wang X."/>
            <person name="Canaguier A."/>
            <person name="Chauveau A."/>
            <person name="Berard A."/>
            <person name="Deniot G."/>
            <person name="Guan M."/>
            <person name="Liu Z."/>
            <person name="Sun F."/>
            <person name="Lim Y.P."/>
            <person name="Lyons E."/>
            <person name="Town C.D."/>
            <person name="Bancroft I."/>
            <person name="Wang X."/>
            <person name="Meng J."/>
            <person name="Ma J."/>
            <person name="Pires J.C."/>
            <person name="King G.J."/>
            <person name="Brunel D."/>
            <person name="Delourme R."/>
            <person name="Renard M."/>
            <person name="Aury J.M."/>
            <person name="Adams K.L."/>
            <person name="Batley J."/>
            <person name="Snowdon R.J."/>
            <person name="Tost J."/>
            <person name="Edwards D."/>
            <person name="Zhou Y."/>
            <person name="Hua W."/>
            <person name="Sharpe A.G."/>
            <person name="Paterson A.H."/>
            <person name="Guan C."/>
            <person name="Wincker P."/>
        </authorList>
    </citation>
    <scope>NUCLEOTIDE SEQUENCE [LARGE SCALE GENOMIC DNA]</scope>
    <source>
        <strain evidence="2">cv. Darmor-bzh</strain>
    </source>
</reference>
<gene>
    <name evidence="1" type="primary">BnaC06g24880D</name>
    <name evidence="1" type="ORF">GSBRNA2T00022162001</name>
</gene>
<dbReference type="Gramene" id="CDY23519">
    <property type="protein sequence ID" value="CDY23519"/>
    <property type="gene ID" value="GSBRNA2T00022162001"/>
</dbReference>
<evidence type="ECO:0000313" key="2">
    <source>
        <dbReference type="Proteomes" id="UP000028999"/>
    </source>
</evidence>
<name>A0A078GDY3_BRANA</name>
<dbReference type="PANTHER" id="PTHR31354">
    <property type="entry name" value="OS01G0793500 PROTEIN"/>
    <property type="match status" value="1"/>
</dbReference>
<evidence type="ECO:0000313" key="1">
    <source>
        <dbReference type="EMBL" id="CDY23519.1"/>
    </source>
</evidence>
<dbReference type="EMBL" id="LK032144">
    <property type="protein sequence ID" value="CDY23519.1"/>
    <property type="molecule type" value="Genomic_DNA"/>
</dbReference>
<keyword evidence="2" id="KW-1185">Reference proteome</keyword>
<sequence>MISSWQYTSDIGISGNFCHVYMWTRVQPAYAANMWNDALNKQLVTQELDLYGILEETMRREMSFDELLTIREQDE</sequence>